<evidence type="ECO:0000259" key="3">
    <source>
        <dbReference type="Pfam" id="PF01757"/>
    </source>
</evidence>
<evidence type="ECO:0000256" key="1">
    <source>
        <dbReference type="SAM" id="MobiDB-lite"/>
    </source>
</evidence>
<dbReference type="PANTHER" id="PTHR23028:SF53">
    <property type="entry name" value="ACYL_TRANSF_3 DOMAIN-CONTAINING PROTEIN"/>
    <property type="match status" value="1"/>
</dbReference>
<accession>A0ABS3SDN1</accession>
<dbReference type="EMBL" id="JAGFBM010000001">
    <property type="protein sequence ID" value="MBO3083862.1"/>
    <property type="molecule type" value="Genomic_DNA"/>
</dbReference>
<keyword evidence="2" id="KW-0812">Transmembrane</keyword>
<feature type="transmembrane region" description="Helical" evidence="2">
    <location>
        <begin position="248"/>
        <end position="269"/>
    </location>
</feature>
<feature type="transmembrane region" description="Helical" evidence="2">
    <location>
        <begin position="89"/>
        <end position="112"/>
    </location>
</feature>
<feature type="transmembrane region" description="Helical" evidence="2">
    <location>
        <begin position="281"/>
        <end position="302"/>
    </location>
</feature>
<evidence type="ECO:0000256" key="2">
    <source>
        <dbReference type="SAM" id="Phobius"/>
    </source>
</evidence>
<feature type="region of interest" description="Disordered" evidence="1">
    <location>
        <begin position="337"/>
        <end position="374"/>
    </location>
</feature>
<feature type="domain" description="Acyltransferase 3" evidence="3">
    <location>
        <begin position="36"/>
        <end position="324"/>
    </location>
</feature>
<feature type="transmembrane region" description="Helical" evidence="2">
    <location>
        <begin position="138"/>
        <end position="161"/>
    </location>
</feature>
<dbReference type="PANTHER" id="PTHR23028">
    <property type="entry name" value="ACETYLTRANSFERASE"/>
    <property type="match status" value="1"/>
</dbReference>
<keyword evidence="2" id="KW-0472">Membrane</keyword>
<keyword evidence="2" id="KW-1133">Transmembrane helix</keyword>
<protein>
    <submittedName>
        <fullName evidence="4">Acyltransferase</fullName>
    </submittedName>
</protein>
<keyword evidence="4" id="KW-0012">Acyltransferase</keyword>
<feature type="transmembrane region" description="Helical" evidence="2">
    <location>
        <begin position="20"/>
        <end position="41"/>
    </location>
</feature>
<comment type="caution">
    <text evidence="4">The sequence shown here is derived from an EMBL/GenBank/DDBJ whole genome shotgun (WGS) entry which is preliminary data.</text>
</comment>
<dbReference type="Proteomes" id="UP000678317">
    <property type="component" value="Unassembled WGS sequence"/>
</dbReference>
<dbReference type="Pfam" id="PF01757">
    <property type="entry name" value="Acyl_transf_3"/>
    <property type="match status" value="1"/>
</dbReference>
<feature type="transmembrane region" description="Helical" evidence="2">
    <location>
        <begin position="47"/>
        <end position="68"/>
    </location>
</feature>
<feature type="transmembrane region" description="Helical" evidence="2">
    <location>
        <begin position="170"/>
        <end position="188"/>
    </location>
</feature>
<dbReference type="InterPro" id="IPR050879">
    <property type="entry name" value="Acyltransferase_3"/>
</dbReference>
<evidence type="ECO:0000313" key="5">
    <source>
        <dbReference type="Proteomes" id="UP000678317"/>
    </source>
</evidence>
<dbReference type="GO" id="GO:0016746">
    <property type="term" value="F:acyltransferase activity"/>
    <property type="evidence" value="ECO:0007669"/>
    <property type="project" value="UniProtKB-KW"/>
</dbReference>
<keyword evidence="5" id="KW-1185">Reference proteome</keyword>
<feature type="transmembrane region" description="Helical" evidence="2">
    <location>
        <begin position="220"/>
        <end position="242"/>
    </location>
</feature>
<dbReference type="RefSeq" id="WP_208288691.1">
    <property type="nucleotide sequence ID" value="NZ_CP074404.1"/>
</dbReference>
<name>A0ABS3SDN1_9CELL</name>
<evidence type="ECO:0000313" key="4">
    <source>
        <dbReference type="EMBL" id="MBO3083862.1"/>
    </source>
</evidence>
<feature type="transmembrane region" description="Helical" evidence="2">
    <location>
        <begin position="308"/>
        <end position="327"/>
    </location>
</feature>
<reference evidence="4 5" key="1">
    <citation type="submission" date="2021-03" db="EMBL/GenBank/DDBJ databases">
        <title>novel species in genus Cellulomonas.</title>
        <authorList>
            <person name="Zhang G."/>
        </authorList>
    </citation>
    <scope>NUCLEOTIDE SEQUENCE [LARGE SCALE GENOMIC DNA]</scope>
    <source>
        <strain evidence="5">zg-ZUI188</strain>
    </source>
</reference>
<dbReference type="InterPro" id="IPR002656">
    <property type="entry name" value="Acyl_transf_3_dom"/>
</dbReference>
<organism evidence="4 5">
    <name type="scientific">Cellulomonas fengjieae</name>
    <dbReference type="NCBI Taxonomy" id="2819978"/>
    <lineage>
        <taxon>Bacteria</taxon>
        <taxon>Bacillati</taxon>
        <taxon>Actinomycetota</taxon>
        <taxon>Actinomycetes</taxon>
        <taxon>Micrococcales</taxon>
        <taxon>Cellulomonadaceae</taxon>
        <taxon>Cellulomonas</taxon>
    </lineage>
</organism>
<keyword evidence="4" id="KW-0808">Transferase</keyword>
<proteinExistence type="predicted"/>
<sequence>MVTTADVRPSSSILDRATGWFGVGSWRLLLAGFVAASHLWSRMVQGPAAYAVWGFYVLSGYLMTYVLIEKYGFSAKGIRNYAFNRFLRIYPGYWIAVMIGVVVITVVTSRGIDPTALNPEFYLPQGWYWLNPLTLFPLFPHSGLPVAVSSALAIEIGAYLLMPLLAKARAAAWMTAITALLAALALGFGLDSFAVRYATLLPCLLPFAVGALLCHYRSTLLRFVAPRTSLVVWLVHAVLWWQFPYWPWTYGLYSSMVLSAWVTLSLTARRSGRADTLFGDLSYPVYLLHTAVGACFLGIWGYDRPFRFFALSMAVTLVASWLLMTFVERPLYRLKRPAARREPSADVGASDPAPDLVPSPAGTITASEADSRTS</sequence>
<feature type="transmembrane region" description="Helical" evidence="2">
    <location>
        <begin position="194"/>
        <end position="213"/>
    </location>
</feature>
<gene>
    <name evidence="4" type="ORF">J4035_04345</name>
</gene>